<dbReference type="EMBL" id="MSTR01000016">
    <property type="protein sequence ID" value="ONN41144.1"/>
    <property type="molecule type" value="Genomic_DNA"/>
</dbReference>
<evidence type="ECO:0000313" key="2">
    <source>
        <dbReference type="EMBL" id="ONN41144.1"/>
    </source>
</evidence>
<comment type="caution">
    <text evidence="2">The sequence shown here is derived from an EMBL/GenBank/DDBJ whole genome shotgun (WGS) entry which is preliminary data.</text>
</comment>
<proteinExistence type="predicted"/>
<name>A0A1V2UD07_ENTMU</name>
<gene>
    <name evidence="2" type="ORF">BTN92_13830</name>
</gene>
<dbReference type="AlphaFoldDB" id="A0A1V2UD07"/>
<accession>A0A1V2UD07</accession>
<organism evidence="2 3">
    <name type="scientific">Enterococcus mundtii</name>
    <dbReference type="NCBI Taxonomy" id="53346"/>
    <lineage>
        <taxon>Bacteria</taxon>
        <taxon>Bacillati</taxon>
        <taxon>Bacillota</taxon>
        <taxon>Bacilli</taxon>
        <taxon>Lactobacillales</taxon>
        <taxon>Enterococcaceae</taxon>
        <taxon>Enterococcus</taxon>
    </lineage>
</organism>
<evidence type="ECO:0008006" key="4">
    <source>
        <dbReference type="Google" id="ProtNLM"/>
    </source>
</evidence>
<feature type="signal peptide" evidence="1">
    <location>
        <begin position="1"/>
        <end position="22"/>
    </location>
</feature>
<sequence length="196" mass="21036">MKKRIGLYSLGLLGVLLTSVLAGDSSTAKAEEKEASLNVGYFAGGMTVDPNASVLIPTGVIFSDTTSKVDTSVQLMAIYPDGPSSDVSGLPNNFKVDVQVQSSNGYTLNNQKYSQKGEYKLGYKVAGEPETFTYYNQNTPDSTGAKNIGTLNNQRQKITGEAQMTTAPKVAALADDLFEDTLTYKLKVTNHSNETQ</sequence>
<feature type="chain" id="PRO_5038510874" description="WxL domain-containing protein" evidence="1">
    <location>
        <begin position="23"/>
        <end position="196"/>
    </location>
</feature>
<dbReference type="Proteomes" id="UP000189299">
    <property type="component" value="Unassembled WGS sequence"/>
</dbReference>
<keyword evidence="1" id="KW-0732">Signal</keyword>
<evidence type="ECO:0000313" key="3">
    <source>
        <dbReference type="Proteomes" id="UP000189299"/>
    </source>
</evidence>
<dbReference type="RefSeq" id="WP_062806167.1">
    <property type="nucleotide sequence ID" value="NZ_CABMMO010000016.1"/>
</dbReference>
<evidence type="ECO:0000256" key="1">
    <source>
        <dbReference type="SAM" id="SignalP"/>
    </source>
</evidence>
<protein>
    <recommendedName>
        <fullName evidence="4">WxL domain-containing protein</fullName>
    </recommendedName>
</protein>
<reference evidence="2 3" key="1">
    <citation type="submission" date="2016-12" db="EMBL/GenBank/DDBJ databases">
        <authorList>
            <person name="Song W.-J."/>
            <person name="Kurnit D.M."/>
        </authorList>
    </citation>
    <scope>NUCLEOTIDE SEQUENCE [LARGE SCALE GENOMIC DNA]</scope>
    <source>
        <strain evidence="2 3">CGB1038-1_S1</strain>
    </source>
</reference>